<sequence>MKFTNNRGAVIRFPLPGAVMFPEEKVRSEASIMQYVLEKTSNKIPIPVPSIVRWVEAKESPSDLGPFIIMNYIHHMGSMGDLLEMPGRQRGQPPVLLRSSKMRYSYTLVPLISAMQEMAIDADTCLFYPGPPSGNSAITKATESIVPPTVPSGAKVSNTEDEVWVSVWVGASSTAGDENANLYQPIFNWSLNQESQGCSASSDEWCVAASTYTPSGQLGQPYVTVPKNTAVDFEIVVENKKVVQTVTMDGKVVSKESDALNSPLKYLYSSNECYTGSGNCGSLAGYYINNLTVTLSEADTKFDQVMALDGVTDDGFTTSDGGLTWHTEWVKVESVNFDSNSVESA</sequence>
<gene>
    <name evidence="1" type="ORF">PENANT_c011G10839</name>
</gene>
<name>A0A1V6Q6U1_9EURO</name>
<evidence type="ECO:0000313" key="2">
    <source>
        <dbReference type="Proteomes" id="UP000191672"/>
    </source>
</evidence>
<dbReference type="EMBL" id="MDYN01000011">
    <property type="protein sequence ID" value="OQD84939.1"/>
    <property type="molecule type" value="Genomic_DNA"/>
</dbReference>
<proteinExistence type="predicted"/>
<comment type="caution">
    <text evidence="1">The sequence shown here is derived from an EMBL/GenBank/DDBJ whole genome shotgun (WGS) entry which is preliminary data.</text>
</comment>
<protein>
    <submittedName>
        <fullName evidence="1">Uncharacterized protein</fullName>
    </submittedName>
</protein>
<accession>A0A1V6Q6U1</accession>
<organism evidence="1 2">
    <name type="scientific">Penicillium antarcticum</name>
    <dbReference type="NCBI Taxonomy" id="416450"/>
    <lineage>
        <taxon>Eukaryota</taxon>
        <taxon>Fungi</taxon>
        <taxon>Dikarya</taxon>
        <taxon>Ascomycota</taxon>
        <taxon>Pezizomycotina</taxon>
        <taxon>Eurotiomycetes</taxon>
        <taxon>Eurotiomycetidae</taxon>
        <taxon>Eurotiales</taxon>
        <taxon>Aspergillaceae</taxon>
        <taxon>Penicillium</taxon>
    </lineage>
</organism>
<reference evidence="2" key="1">
    <citation type="journal article" date="2017" name="Nat. Microbiol.">
        <title>Global analysis of biosynthetic gene clusters reveals vast potential of secondary metabolite production in Penicillium species.</title>
        <authorList>
            <person name="Nielsen J.C."/>
            <person name="Grijseels S."/>
            <person name="Prigent S."/>
            <person name="Ji B."/>
            <person name="Dainat J."/>
            <person name="Nielsen K.F."/>
            <person name="Frisvad J.C."/>
            <person name="Workman M."/>
            <person name="Nielsen J."/>
        </authorList>
    </citation>
    <scope>NUCLEOTIDE SEQUENCE [LARGE SCALE GENOMIC DNA]</scope>
    <source>
        <strain evidence="2">IBT 31811</strain>
    </source>
</reference>
<keyword evidence="2" id="KW-1185">Reference proteome</keyword>
<dbReference type="AlphaFoldDB" id="A0A1V6Q6U1"/>
<dbReference type="Proteomes" id="UP000191672">
    <property type="component" value="Unassembled WGS sequence"/>
</dbReference>
<evidence type="ECO:0000313" key="1">
    <source>
        <dbReference type="EMBL" id="OQD84939.1"/>
    </source>
</evidence>